<dbReference type="SUPFAM" id="SSF57850">
    <property type="entry name" value="RING/U-box"/>
    <property type="match status" value="1"/>
</dbReference>
<dbReference type="Pfam" id="PF13639">
    <property type="entry name" value="zf-RING_2"/>
    <property type="match status" value="1"/>
</dbReference>
<dbReference type="InterPro" id="IPR001841">
    <property type="entry name" value="Znf_RING"/>
</dbReference>
<sequence length="354" mass="39502">MFAIDPVFAVYAFFAARLVYDVHGARIRAEYVLITRKIRAFHRRVAARLAAPTSVADALRELGDVNVALEALASAACGVRPREGWRYRATLGASAASATRLLRRVSRAGEDVGVDFEEVPCGGGAMREGRRRWRAESYGYVAAEDRAGEAGVTDDGTSDDGEESFEMVHVVRRASLDVFYHALKPMIQQLAVDYATERGGGGEVSTSPRTAVDDVGLEDDEECSICMDNKLQVVVNCGHAFCDECHTRWLRVSMSCPICRETLPPPRRDECDASFSLIDFDDVRDALRRPRRRDLGDIARDWREDTQGEILDDEHDELHARGENLLRRIRALPEAAEQSAFWALRGRLAHRHIA</sequence>
<dbReference type="Gene3D" id="3.30.40.10">
    <property type="entry name" value="Zinc/RING finger domain, C3HC4 (zinc finger)"/>
    <property type="match status" value="1"/>
</dbReference>
<dbReference type="PANTHER" id="PTHR15315">
    <property type="entry name" value="RING FINGER PROTEIN 41, 151"/>
    <property type="match status" value="1"/>
</dbReference>
<keyword evidence="1" id="KW-0862">Zinc</keyword>
<dbReference type="EMBL" id="HBEW01000920">
    <property type="protein sequence ID" value="CAD8576668.1"/>
    <property type="molecule type" value="Transcribed_RNA"/>
</dbReference>
<evidence type="ECO:0000259" key="2">
    <source>
        <dbReference type="PROSITE" id="PS50089"/>
    </source>
</evidence>
<keyword evidence="1" id="KW-0863">Zinc-finger</keyword>
<dbReference type="InterPro" id="IPR013083">
    <property type="entry name" value="Znf_RING/FYVE/PHD"/>
</dbReference>
<dbReference type="GO" id="GO:0061630">
    <property type="term" value="F:ubiquitin protein ligase activity"/>
    <property type="evidence" value="ECO:0007669"/>
    <property type="project" value="TreeGrafter"/>
</dbReference>
<evidence type="ECO:0000256" key="1">
    <source>
        <dbReference type="PROSITE-ProRule" id="PRU00175"/>
    </source>
</evidence>
<reference evidence="3" key="1">
    <citation type="submission" date="2021-01" db="EMBL/GenBank/DDBJ databases">
        <authorList>
            <person name="Corre E."/>
            <person name="Pelletier E."/>
            <person name="Niang G."/>
            <person name="Scheremetjew M."/>
            <person name="Finn R."/>
            <person name="Kale V."/>
            <person name="Holt S."/>
            <person name="Cochrane G."/>
            <person name="Meng A."/>
            <person name="Brown T."/>
            <person name="Cohen L."/>
        </authorList>
    </citation>
    <scope>NUCLEOTIDE SEQUENCE</scope>
    <source>
        <strain evidence="3">Clade-D-RCC2572</strain>
    </source>
</reference>
<organism evidence="3">
    <name type="scientific">Ostreococcus mediterraneus</name>
    <dbReference type="NCBI Taxonomy" id="1486918"/>
    <lineage>
        <taxon>Eukaryota</taxon>
        <taxon>Viridiplantae</taxon>
        <taxon>Chlorophyta</taxon>
        <taxon>Mamiellophyceae</taxon>
        <taxon>Mamiellales</taxon>
        <taxon>Bathycoccaceae</taxon>
        <taxon>Ostreococcus</taxon>
    </lineage>
</organism>
<dbReference type="GO" id="GO:0008270">
    <property type="term" value="F:zinc ion binding"/>
    <property type="evidence" value="ECO:0007669"/>
    <property type="project" value="UniProtKB-KW"/>
</dbReference>
<accession>A0A7S0PIN8</accession>
<proteinExistence type="predicted"/>
<dbReference type="AlphaFoldDB" id="A0A7S0PIN8"/>
<dbReference type="SMART" id="SM00184">
    <property type="entry name" value="RING"/>
    <property type="match status" value="1"/>
</dbReference>
<dbReference type="PANTHER" id="PTHR15315:SF26">
    <property type="entry name" value="E3 UBIQUITIN-PROTEIN LIGASE NRDP1"/>
    <property type="match status" value="1"/>
</dbReference>
<gene>
    <name evidence="3" type="ORF">OMED0929_LOCUS796</name>
</gene>
<name>A0A7S0PIN8_9CHLO</name>
<feature type="domain" description="RING-type" evidence="2">
    <location>
        <begin position="223"/>
        <end position="260"/>
    </location>
</feature>
<evidence type="ECO:0000313" key="3">
    <source>
        <dbReference type="EMBL" id="CAD8576668.1"/>
    </source>
</evidence>
<dbReference type="GO" id="GO:0016567">
    <property type="term" value="P:protein ubiquitination"/>
    <property type="evidence" value="ECO:0007669"/>
    <property type="project" value="TreeGrafter"/>
</dbReference>
<protein>
    <recommendedName>
        <fullName evidence="2">RING-type domain-containing protein</fullName>
    </recommendedName>
</protein>
<keyword evidence="1" id="KW-0479">Metal-binding</keyword>
<dbReference type="PROSITE" id="PS50089">
    <property type="entry name" value="ZF_RING_2"/>
    <property type="match status" value="1"/>
</dbReference>